<feature type="transmembrane region" description="Helical" evidence="8">
    <location>
        <begin position="170"/>
        <end position="190"/>
    </location>
</feature>
<dbReference type="PIRSF" id="PIRSF006060">
    <property type="entry name" value="AA_transporter"/>
    <property type="match status" value="1"/>
</dbReference>
<dbReference type="FunFam" id="1.20.1740.10:FF:000006">
    <property type="entry name" value="General amino acid permease"/>
    <property type="match status" value="1"/>
</dbReference>
<keyword evidence="6 8" id="KW-1133">Transmembrane helix</keyword>
<dbReference type="InterPro" id="IPR004840">
    <property type="entry name" value="Amino_acid_permease_CS"/>
</dbReference>
<evidence type="ECO:0000256" key="3">
    <source>
        <dbReference type="ARBA" id="ARBA00022448"/>
    </source>
</evidence>
<dbReference type="GO" id="GO:0015171">
    <property type="term" value="F:amino acid transmembrane transporter activity"/>
    <property type="evidence" value="ECO:0007669"/>
    <property type="project" value="TreeGrafter"/>
</dbReference>
<gene>
    <name evidence="10" type="ORF">DASC09_047740</name>
</gene>
<evidence type="ECO:0000256" key="5">
    <source>
        <dbReference type="ARBA" id="ARBA00022970"/>
    </source>
</evidence>
<dbReference type="InterPro" id="IPR050524">
    <property type="entry name" value="APC_YAT"/>
</dbReference>
<name>A0AAV5QRR6_9ASCO</name>
<feature type="transmembrane region" description="Helical" evidence="8">
    <location>
        <begin position="252"/>
        <end position="275"/>
    </location>
</feature>
<evidence type="ECO:0000256" key="4">
    <source>
        <dbReference type="ARBA" id="ARBA00022692"/>
    </source>
</evidence>
<reference evidence="10 11" key="1">
    <citation type="journal article" date="2023" name="Elife">
        <title>Identification of key yeast species and microbe-microbe interactions impacting larval growth of Drosophila in the wild.</title>
        <authorList>
            <person name="Mure A."/>
            <person name="Sugiura Y."/>
            <person name="Maeda R."/>
            <person name="Honda K."/>
            <person name="Sakurai N."/>
            <person name="Takahashi Y."/>
            <person name="Watada M."/>
            <person name="Katoh T."/>
            <person name="Gotoh A."/>
            <person name="Gotoh Y."/>
            <person name="Taniguchi I."/>
            <person name="Nakamura K."/>
            <person name="Hayashi T."/>
            <person name="Katayama T."/>
            <person name="Uemura T."/>
            <person name="Hattori Y."/>
        </authorList>
    </citation>
    <scope>NUCLEOTIDE SEQUENCE [LARGE SCALE GENOMIC DNA]</scope>
    <source>
        <strain evidence="10 11">SC-9</strain>
    </source>
</reference>
<dbReference type="Gene3D" id="1.20.1740.10">
    <property type="entry name" value="Amino acid/polyamine transporter I"/>
    <property type="match status" value="1"/>
</dbReference>
<dbReference type="Proteomes" id="UP001360560">
    <property type="component" value="Unassembled WGS sequence"/>
</dbReference>
<feature type="transmembrane region" description="Helical" evidence="8">
    <location>
        <begin position="85"/>
        <end position="105"/>
    </location>
</feature>
<dbReference type="PANTHER" id="PTHR43341">
    <property type="entry name" value="AMINO ACID PERMEASE"/>
    <property type="match status" value="1"/>
</dbReference>
<feature type="transmembrane region" description="Helical" evidence="8">
    <location>
        <begin position="391"/>
        <end position="408"/>
    </location>
</feature>
<dbReference type="AlphaFoldDB" id="A0AAV5QRR6"/>
<proteinExistence type="inferred from homology"/>
<protein>
    <submittedName>
        <fullName evidence="10">Dip5 protein</fullName>
    </submittedName>
</protein>
<keyword evidence="5" id="KW-0029">Amino-acid transport</keyword>
<comment type="similarity">
    <text evidence="2">Belongs to the amino acid-polyamine-organocation (APC) superfamily. YAT (TC 2.A.3.10) family.</text>
</comment>
<feature type="transmembrane region" description="Helical" evidence="8">
    <location>
        <begin position="464"/>
        <end position="482"/>
    </location>
</feature>
<comment type="caution">
    <text evidence="10">The sequence shown here is derived from an EMBL/GenBank/DDBJ whole genome shotgun (WGS) entry which is preliminary data.</text>
</comment>
<feature type="transmembrane region" description="Helical" evidence="8">
    <location>
        <begin position="420"/>
        <end position="443"/>
    </location>
</feature>
<keyword evidence="7 8" id="KW-0472">Membrane</keyword>
<evidence type="ECO:0000256" key="1">
    <source>
        <dbReference type="ARBA" id="ARBA00004141"/>
    </source>
</evidence>
<keyword evidence="3" id="KW-0813">Transport</keyword>
<keyword evidence="4 8" id="KW-0812">Transmembrane</keyword>
<evidence type="ECO:0000256" key="2">
    <source>
        <dbReference type="ARBA" id="ARBA00006983"/>
    </source>
</evidence>
<dbReference type="InterPro" id="IPR004841">
    <property type="entry name" value="AA-permease/SLC12A_dom"/>
</dbReference>
<evidence type="ECO:0000256" key="8">
    <source>
        <dbReference type="SAM" id="Phobius"/>
    </source>
</evidence>
<organism evidence="10 11">
    <name type="scientific">Saccharomycopsis crataegensis</name>
    <dbReference type="NCBI Taxonomy" id="43959"/>
    <lineage>
        <taxon>Eukaryota</taxon>
        <taxon>Fungi</taxon>
        <taxon>Dikarya</taxon>
        <taxon>Ascomycota</taxon>
        <taxon>Saccharomycotina</taxon>
        <taxon>Saccharomycetes</taxon>
        <taxon>Saccharomycopsidaceae</taxon>
        <taxon>Saccharomycopsis</taxon>
    </lineage>
</organism>
<accession>A0AAV5QRR6</accession>
<feature type="transmembrane region" description="Helical" evidence="8">
    <location>
        <begin position="202"/>
        <end position="220"/>
    </location>
</feature>
<feature type="transmembrane region" description="Helical" evidence="8">
    <location>
        <begin position="125"/>
        <end position="144"/>
    </location>
</feature>
<feature type="transmembrane region" description="Helical" evidence="8">
    <location>
        <begin position="346"/>
        <end position="371"/>
    </location>
</feature>
<dbReference type="Pfam" id="PF00324">
    <property type="entry name" value="AA_permease"/>
    <property type="match status" value="1"/>
</dbReference>
<dbReference type="EMBL" id="BTFZ01000011">
    <property type="protein sequence ID" value="GMM37449.1"/>
    <property type="molecule type" value="Genomic_DNA"/>
</dbReference>
<evidence type="ECO:0000259" key="9">
    <source>
        <dbReference type="Pfam" id="PF00324"/>
    </source>
</evidence>
<dbReference type="PROSITE" id="PS00218">
    <property type="entry name" value="AMINO_ACID_PERMEASE_1"/>
    <property type="match status" value="1"/>
</dbReference>
<dbReference type="GO" id="GO:0016020">
    <property type="term" value="C:membrane"/>
    <property type="evidence" value="ECO:0007669"/>
    <property type="project" value="UniProtKB-SubCell"/>
</dbReference>
<feature type="transmembrane region" description="Helical" evidence="8">
    <location>
        <begin position="296"/>
        <end position="314"/>
    </location>
</feature>
<evidence type="ECO:0000256" key="6">
    <source>
        <dbReference type="ARBA" id="ARBA00022989"/>
    </source>
</evidence>
<evidence type="ECO:0000256" key="7">
    <source>
        <dbReference type="ARBA" id="ARBA00023136"/>
    </source>
</evidence>
<comment type="subcellular location">
    <subcellularLocation>
        <location evidence="1">Membrane</location>
        <topology evidence="1">Multi-pass membrane protein</topology>
    </subcellularLocation>
</comment>
<feature type="domain" description="Amino acid permease/ SLC12A" evidence="9">
    <location>
        <begin position="57"/>
        <end position="522"/>
    </location>
</feature>
<feature type="transmembrane region" description="Helical" evidence="8">
    <location>
        <begin position="494"/>
        <end position="514"/>
    </location>
</feature>
<dbReference type="GeneID" id="90075424"/>
<sequence length="574" mass="63717">MESNSNNASNQGSVEKIPAKDSILPVHTQEYDLAVSRSTPMAMTEGHRLKKDLQSRHITMIAIGGAVGTGLLIGTASSISTAGGGATFVAYSIVGIVVFFVMAALGEMASFIPLPDGFPGYSSRYVDPAMGFAVGYSYLCKYLIVTPNQLVAGSLVMQYWVSPEKVNPGVWIAILLVVVLLVNYFGVKFFGEFEFWLSSIKVVTILGLIILLFIIMLGGGPSHDRLGFRYWTDPGAFKPYKHIEPPSKGKFVAFWAVFVYAVFAYLGTELVGVTFGEARNPRHSIKKAIKLTFYRILVFYCASCFLLACCVAYNDPLLLSAKGTSAAASPFVIAIKNAKISVLPHVVNACILIFIFSASNSDLYIATRTLYGLSANGKAPKIFSRTNKNGVPVYSLAFAGLFCCLAFMTCSSSSKTVFNYFVNVVSIFGLLTWISILVTYIFFTRAVKAQGYVRTRDFVYYAPLQPYGTYFSLFMCCMIAIIKNFTVFIGGFDYKSFVTGYIGIPVYFICFIGYKIIKKSKFIKPEEADLFTYKDVIDAEEKECLREEEEMAKLKINGKKDWQWFYDKFIGWLF</sequence>
<keyword evidence="11" id="KW-1185">Reference proteome</keyword>
<evidence type="ECO:0000313" key="11">
    <source>
        <dbReference type="Proteomes" id="UP001360560"/>
    </source>
</evidence>
<dbReference type="PANTHER" id="PTHR43341:SF9">
    <property type="entry name" value="DICARBOXYLIC AMINO ACID PERMEASE"/>
    <property type="match status" value="1"/>
</dbReference>
<feature type="transmembrane region" description="Helical" evidence="8">
    <location>
        <begin position="58"/>
        <end position="79"/>
    </location>
</feature>
<dbReference type="RefSeq" id="XP_064854445.1">
    <property type="nucleotide sequence ID" value="XM_064998373.1"/>
</dbReference>
<evidence type="ECO:0000313" key="10">
    <source>
        <dbReference type="EMBL" id="GMM37449.1"/>
    </source>
</evidence>